<reference evidence="1" key="1">
    <citation type="journal article" date="2014" name="Int. J. Syst. Evol. Microbiol.">
        <title>Complete genome sequence of Corynebacterium casei LMG S-19264T (=DSM 44701T), isolated from a smear-ripened cheese.</title>
        <authorList>
            <consortium name="US DOE Joint Genome Institute (JGI-PGF)"/>
            <person name="Walter F."/>
            <person name="Albersmeier A."/>
            <person name="Kalinowski J."/>
            <person name="Ruckert C."/>
        </authorList>
    </citation>
    <scope>NUCLEOTIDE SEQUENCE</scope>
    <source>
        <strain evidence="1">JCM 17820</strain>
    </source>
</reference>
<gene>
    <name evidence="1" type="ORF">GCM10009030_11920</name>
</gene>
<evidence type="ECO:0000313" key="2">
    <source>
        <dbReference type="Proteomes" id="UP000605784"/>
    </source>
</evidence>
<comment type="caution">
    <text evidence="1">The sequence shown here is derived from an EMBL/GenBank/DDBJ whole genome shotgun (WGS) entry which is preliminary data.</text>
</comment>
<evidence type="ECO:0000313" key="1">
    <source>
        <dbReference type="EMBL" id="GGN90205.1"/>
    </source>
</evidence>
<dbReference type="AlphaFoldDB" id="A0A830GJK6"/>
<accession>A0A830GJK6</accession>
<organism evidence="1 2">
    <name type="scientific">Haloarcula pellucida</name>
    <dbReference type="NCBI Taxonomy" id="1427151"/>
    <lineage>
        <taxon>Archaea</taxon>
        <taxon>Methanobacteriati</taxon>
        <taxon>Methanobacteriota</taxon>
        <taxon>Stenosarchaea group</taxon>
        <taxon>Halobacteria</taxon>
        <taxon>Halobacteriales</taxon>
        <taxon>Haloarculaceae</taxon>
        <taxon>Haloarcula</taxon>
    </lineage>
</organism>
<sequence>MGLLSRLTGIGSNDTDEAVEMGYECVVCGEQTELPEAACPNCGGQMEQL</sequence>
<keyword evidence="2" id="KW-1185">Reference proteome</keyword>
<dbReference type="RefSeq" id="WP_188995473.1">
    <property type="nucleotide sequence ID" value="NZ_BMOU01000001.1"/>
</dbReference>
<protein>
    <recommendedName>
        <fullName evidence="3">Small CPxCG-related zinc finger protein</fullName>
    </recommendedName>
</protein>
<name>A0A830GJK6_9EURY</name>
<dbReference type="EMBL" id="BMOU01000001">
    <property type="protein sequence ID" value="GGN90205.1"/>
    <property type="molecule type" value="Genomic_DNA"/>
</dbReference>
<dbReference type="Proteomes" id="UP000605784">
    <property type="component" value="Unassembled WGS sequence"/>
</dbReference>
<reference evidence="1" key="2">
    <citation type="submission" date="2020-09" db="EMBL/GenBank/DDBJ databases">
        <authorList>
            <person name="Sun Q."/>
            <person name="Ohkuma M."/>
        </authorList>
    </citation>
    <scope>NUCLEOTIDE SEQUENCE</scope>
    <source>
        <strain evidence="1">JCM 17820</strain>
    </source>
</reference>
<proteinExistence type="predicted"/>
<evidence type="ECO:0008006" key="3">
    <source>
        <dbReference type="Google" id="ProtNLM"/>
    </source>
</evidence>